<feature type="transmembrane region" description="Helical" evidence="2">
    <location>
        <begin position="47"/>
        <end position="71"/>
    </location>
</feature>
<evidence type="ECO:0000256" key="2">
    <source>
        <dbReference type="SAM" id="Phobius"/>
    </source>
</evidence>
<keyword evidence="2" id="KW-0472">Membrane</keyword>
<keyword evidence="4" id="KW-1185">Reference proteome</keyword>
<dbReference type="RefSeq" id="WP_143091634.1">
    <property type="nucleotide sequence ID" value="NZ_FOFV01000007.1"/>
</dbReference>
<dbReference type="STRING" id="65499.SAMN04488000_107231"/>
<dbReference type="EMBL" id="FOFV01000007">
    <property type="protein sequence ID" value="SER27429.1"/>
    <property type="molecule type" value="Genomic_DNA"/>
</dbReference>
<protein>
    <recommendedName>
        <fullName evidence="5">Adhesin</fullName>
    </recommendedName>
</protein>
<feature type="region of interest" description="Disordered" evidence="1">
    <location>
        <begin position="271"/>
        <end position="300"/>
    </location>
</feature>
<evidence type="ECO:0000256" key="1">
    <source>
        <dbReference type="SAM" id="MobiDB-lite"/>
    </source>
</evidence>
<evidence type="ECO:0000313" key="3">
    <source>
        <dbReference type="EMBL" id="SER27429.1"/>
    </source>
</evidence>
<dbReference type="OrthoDB" id="3291473at2"/>
<gene>
    <name evidence="3" type="ORF">SAMN04488000_107231</name>
</gene>
<reference evidence="4" key="1">
    <citation type="submission" date="2016-10" db="EMBL/GenBank/DDBJ databases">
        <authorList>
            <person name="Varghese N."/>
            <person name="Submissions S."/>
        </authorList>
    </citation>
    <scope>NUCLEOTIDE SEQUENCE [LARGE SCALE GENOMIC DNA]</scope>
    <source>
        <strain evidence="4">DSM 44437</strain>
    </source>
</reference>
<accession>A0A1H9MVC7</accession>
<dbReference type="Proteomes" id="UP000199503">
    <property type="component" value="Unassembled WGS sequence"/>
</dbReference>
<keyword evidence="2" id="KW-1133">Transmembrane helix</keyword>
<proteinExistence type="predicted"/>
<feature type="transmembrane region" description="Helical" evidence="2">
    <location>
        <begin position="83"/>
        <end position="106"/>
    </location>
</feature>
<evidence type="ECO:0008006" key="5">
    <source>
        <dbReference type="Google" id="ProtNLM"/>
    </source>
</evidence>
<organism evidence="3 4">
    <name type="scientific">Lentzea albida</name>
    <dbReference type="NCBI Taxonomy" id="65499"/>
    <lineage>
        <taxon>Bacteria</taxon>
        <taxon>Bacillati</taxon>
        <taxon>Actinomycetota</taxon>
        <taxon>Actinomycetes</taxon>
        <taxon>Pseudonocardiales</taxon>
        <taxon>Pseudonocardiaceae</taxon>
        <taxon>Lentzea</taxon>
    </lineage>
</organism>
<feature type="compositionally biased region" description="Low complexity" evidence="1">
    <location>
        <begin position="272"/>
        <end position="283"/>
    </location>
</feature>
<keyword evidence="2" id="KW-0812">Transmembrane</keyword>
<evidence type="ECO:0000313" key="4">
    <source>
        <dbReference type="Proteomes" id="UP000199503"/>
    </source>
</evidence>
<sequence length="300" mass="32802">MNENQVQPLPGWRGGDGNAAYLDKNLCHRPMDLYLDDTVSWRVVFQLWARAAAASFLVWAVFGLLGFLVGLGSMSSGSIDTAAGAFVFWSIGNVGAVVVFFVVLLLTKLPEPVAEWRVVLTDRAEFAPSVYSQISGTLRHRQLPLDGGTRRIRTGAGPLELSHRLFLTEGDFRVYVSVFSYGTSLYLGWQMWRSRRGSTLIRQFLVGIVRGMSGQNDPEIAMLRADRARAMREAVHAACREGLMVAVEGIQVPEQFGFPYGMPPVEEGAFASGPVPGGYSPPVQHAAPPDTGRHSLPGHQ</sequence>
<name>A0A1H9MVC7_9PSEU</name>
<dbReference type="AlphaFoldDB" id="A0A1H9MVC7"/>